<feature type="transmembrane region" description="Helical" evidence="9">
    <location>
        <begin position="170"/>
        <end position="190"/>
    </location>
</feature>
<feature type="transmembrane region" description="Helical" evidence="9">
    <location>
        <begin position="419"/>
        <end position="441"/>
    </location>
</feature>
<dbReference type="Proteomes" id="UP001470230">
    <property type="component" value="Unassembled WGS sequence"/>
</dbReference>
<evidence type="ECO:0000313" key="12">
    <source>
        <dbReference type="Proteomes" id="UP001470230"/>
    </source>
</evidence>
<evidence type="ECO:0000256" key="4">
    <source>
        <dbReference type="ARBA" id="ARBA00022692"/>
    </source>
</evidence>
<feature type="transmembrane region" description="Helical" evidence="9">
    <location>
        <begin position="274"/>
        <end position="295"/>
    </location>
</feature>
<name>A0ABR2KUP4_9EUKA</name>
<evidence type="ECO:0000256" key="7">
    <source>
        <dbReference type="ARBA" id="ARBA00023136"/>
    </source>
</evidence>
<comment type="similarity">
    <text evidence="2">Belongs to the amino acid/polyamine transporter 2 family.</text>
</comment>
<dbReference type="PANTHER" id="PTHR22950">
    <property type="entry name" value="AMINO ACID TRANSPORTER"/>
    <property type="match status" value="1"/>
</dbReference>
<evidence type="ECO:0000256" key="1">
    <source>
        <dbReference type="ARBA" id="ARBA00004141"/>
    </source>
</evidence>
<evidence type="ECO:0000256" key="2">
    <source>
        <dbReference type="ARBA" id="ARBA00008066"/>
    </source>
</evidence>
<feature type="region of interest" description="Disordered" evidence="8">
    <location>
        <begin position="1"/>
        <end position="31"/>
    </location>
</feature>
<evidence type="ECO:0000256" key="5">
    <source>
        <dbReference type="ARBA" id="ARBA00022970"/>
    </source>
</evidence>
<dbReference type="EMBL" id="JAPFFF010000003">
    <property type="protein sequence ID" value="KAK8894642.1"/>
    <property type="molecule type" value="Genomic_DNA"/>
</dbReference>
<feature type="transmembrane region" description="Helical" evidence="9">
    <location>
        <begin position="241"/>
        <end position="262"/>
    </location>
</feature>
<feature type="domain" description="Amino acid transporter transmembrane" evidence="10">
    <location>
        <begin position="56"/>
        <end position="438"/>
    </location>
</feature>
<accession>A0ABR2KUP4</accession>
<evidence type="ECO:0000256" key="3">
    <source>
        <dbReference type="ARBA" id="ARBA00022448"/>
    </source>
</evidence>
<feature type="transmembrane region" description="Helical" evidence="9">
    <location>
        <begin position="131"/>
        <end position="150"/>
    </location>
</feature>
<comment type="subcellular location">
    <subcellularLocation>
        <location evidence="1">Membrane</location>
        <topology evidence="1">Multi-pass membrane protein</topology>
    </subcellularLocation>
</comment>
<evidence type="ECO:0000256" key="8">
    <source>
        <dbReference type="SAM" id="MobiDB-lite"/>
    </source>
</evidence>
<gene>
    <name evidence="11" type="ORF">M9Y10_023079</name>
</gene>
<keyword evidence="12" id="KW-1185">Reference proteome</keyword>
<feature type="transmembrane region" description="Helical" evidence="9">
    <location>
        <begin position="80"/>
        <end position="100"/>
    </location>
</feature>
<dbReference type="InterPro" id="IPR013057">
    <property type="entry name" value="AA_transpt_TM"/>
</dbReference>
<evidence type="ECO:0000256" key="9">
    <source>
        <dbReference type="SAM" id="Phobius"/>
    </source>
</evidence>
<evidence type="ECO:0000256" key="6">
    <source>
        <dbReference type="ARBA" id="ARBA00022989"/>
    </source>
</evidence>
<comment type="caution">
    <text evidence="11">The sequence shown here is derived from an EMBL/GenBank/DDBJ whole genome shotgun (WGS) entry which is preliminary data.</text>
</comment>
<keyword evidence="4 9" id="KW-0812">Transmembrane</keyword>
<feature type="transmembrane region" description="Helical" evidence="9">
    <location>
        <begin position="197"/>
        <end position="217"/>
    </location>
</feature>
<evidence type="ECO:0000313" key="11">
    <source>
        <dbReference type="EMBL" id="KAK8894642.1"/>
    </source>
</evidence>
<keyword evidence="5" id="KW-0029">Amino-acid transport</keyword>
<evidence type="ECO:0000259" key="10">
    <source>
        <dbReference type="Pfam" id="PF01490"/>
    </source>
</evidence>
<protein>
    <recommendedName>
        <fullName evidence="10">Amino acid transporter transmembrane domain-containing protein</fullName>
    </recommendedName>
</protein>
<dbReference type="PANTHER" id="PTHR22950:SF458">
    <property type="entry name" value="SODIUM-COUPLED NEUTRAL AMINO ACID TRANSPORTER 11-RELATED"/>
    <property type="match status" value="1"/>
</dbReference>
<dbReference type="Pfam" id="PF01490">
    <property type="entry name" value="Aa_trans"/>
    <property type="match status" value="1"/>
</dbReference>
<reference evidence="11 12" key="1">
    <citation type="submission" date="2024-04" db="EMBL/GenBank/DDBJ databases">
        <title>Tritrichomonas musculus Genome.</title>
        <authorList>
            <person name="Alves-Ferreira E."/>
            <person name="Grigg M."/>
            <person name="Lorenzi H."/>
            <person name="Galac M."/>
        </authorList>
    </citation>
    <scope>NUCLEOTIDE SEQUENCE [LARGE SCALE GENOMIC DNA]</scope>
    <source>
        <strain evidence="11 12">EAF2021</strain>
    </source>
</reference>
<keyword evidence="7 9" id="KW-0472">Membrane</keyword>
<feature type="compositionally biased region" description="Basic and acidic residues" evidence="8">
    <location>
        <begin position="1"/>
        <end position="14"/>
    </location>
</feature>
<proteinExistence type="inferred from homology"/>
<keyword evidence="6 9" id="KW-1133">Transmembrane helix</keyword>
<feature type="transmembrane region" description="Helical" evidence="9">
    <location>
        <begin position="362"/>
        <end position="379"/>
    </location>
</feature>
<feature type="transmembrane region" description="Helical" evidence="9">
    <location>
        <begin position="315"/>
        <end position="341"/>
    </location>
</feature>
<keyword evidence="3" id="KW-0813">Transport</keyword>
<feature type="transmembrane region" description="Helical" evidence="9">
    <location>
        <begin position="385"/>
        <end position="407"/>
    </location>
</feature>
<sequence length="450" mass="49700">MLEHENLPTHEKISDQPLTGPQTPSTNASTFTDSKYSEYVSEFTDLTEMSNRVGFFPTVMNLLNSLVGSEILSISNSMSFTGLCCSVALMTFTACLSYIATFMTVRLQFRTHAESLNDLAHKLLGKWGSGVLSLLTLLFTYSCSVAYLIIGGDNINSWLKLLKLESWTKGWRRCIVMLVYAICLPVVMTLPKKLTFISYLSTFSIVCLLFFVVVLAYKGSVILLDKGIDPTVIPFQMNLKFFNALAIYSLMFALPAIILPIIKNANPRISVRYRIIGTAFFLCYLFVLIPGVTGYVTFGKYTKDIILNNFSDSDILIQIVRSSLFVVVTASYPVIGLTICADLSATIFKVFDPTALPNKKRAVILLIANIPPVLIAMICPSISPVLAIGGALGGCMTNFFFPGIMWLKNSSHKWTYPANLFCIFLSAFGLISACIATYQAFSTAFEAKPE</sequence>
<feature type="compositionally biased region" description="Polar residues" evidence="8">
    <location>
        <begin position="16"/>
        <end position="31"/>
    </location>
</feature>
<organism evidence="11 12">
    <name type="scientific">Tritrichomonas musculus</name>
    <dbReference type="NCBI Taxonomy" id="1915356"/>
    <lineage>
        <taxon>Eukaryota</taxon>
        <taxon>Metamonada</taxon>
        <taxon>Parabasalia</taxon>
        <taxon>Tritrichomonadida</taxon>
        <taxon>Tritrichomonadidae</taxon>
        <taxon>Tritrichomonas</taxon>
    </lineage>
</organism>